<organism evidence="2 3">
    <name type="scientific">Araneus ventricosus</name>
    <name type="common">Orbweaver spider</name>
    <name type="synonym">Epeira ventricosa</name>
    <dbReference type="NCBI Taxonomy" id="182803"/>
    <lineage>
        <taxon>Eukaryota</taxon>
        <taxon>Metazoa</taxon>
        <taxon>Ecdysozoa</taxon>
        <taxon>Arthropoda</taxon>
        <taxon>Chelicerata</taxon>
        <taxon>Arachnida</taxon>
        <taxon>Araneae</taxon>
        <taxon>Araneomorphae</taxon>
        <taxon>Entelegynae</taxon>
        <taxon>Araneoidea</taxon>
        <taxon>Araneidae</taxon>
        <taxon>Araneus</taxon>
    </lineage>
</organism>
<evidence type="ECO:0000313" key="2">
    <source>
        <dbReference type="EMBL" id="GBL79934.1"/>
    </source>
</evidence>
<sequence>MPECLVRFQLIRKMSVEYNLVKLLYRLEDKQFTFTNIETQLIIESGRIIQKKEDEGKETVTDAYVSKTMSQNRTSSIRRGTSLSQTKELKNGTSKRKYCIFCKRQGHEISNCYRRNPKLLSGLYHSQGTFYSDEQNHQKQYYTTTAPVNLNEWLVDSAATSHFCKEREWFEEWLKNLLPSDALIGEKHCKSKICGNIPFYVYCDGKFVKLILKNVLYAPNMRRNLISGAKIDIAGYKIIWHKNKMILYDSNGKYFITVPRVGNL</sequence>
<dbReference type="InterPro" id="IPR054722">
    <property type="entry name" value="PolX-like_BBD"/>
</dbReference>
<protein>
    <recommendedName>
        <fullName evidence="1">Retrovirus-related Pol polyprotein from transposon TNT 1-94-like beta-barrel domain-containing protein</fullName>
    </recommendedName>
</protein>
<evidence type="ECO:0000259" key="1">
    <source>
        <dbReference type="Pfam" id="PF22936"/>
    </source>
</evidence>
<dbReference type="OrthoDB" id="8066415at2759"/>
<keyword evidence="3" id="KW-1185">Reference proteome</keyword>
<dbReference type="Pfam" id="PF22936">
    <property type="entry name" value="Pol_BBD"/>
    <property type="match status" value="1"/>
</dbReference>
<feature type="domain" description="Retrovirus-related Pol polyprotein from transposon TNT 1-94-like beta-barrel" evidence="1">
    <location>
        <begin position="153"/>
        <end position="236"/>
    </location>
</feature>
<dbReference type="PANTHER" id="PTHR47592">
    <property type="entry name" value="PBF68 PROTEIN"/>
    <property type="match status" value="1"/>
</dbReference>
<accession>A0A4Y2ALR4</accession>
<name>A0A4Y2ALR4_ARAVE</name>
<dbReference type="AlphaFoldDB" id="A0A4Y2ALR4"/>
<proteinExistence type="predicted"/>
<gene>
    <name evidence="2" type="ORF">AVEN_28976_1</name>
</gene>
<evidence type="ECO:0000313" key="3">
    <source>
        <dbReference type="Proteomes" id="UP000499080"/>
    </source>
</evidence>
<reference evidence="2 3" key="1">
    <citation type="journal article" date="2019" name="Sci. Rep.">
        <title>Orb-weaving spider Araneus ventricosus genome elucidates the spidroin gene catalogue.</title>
        <authorList>
            <person name="Kono N."/>
            <person name="Nakamura H."/>
            <person name="Ohtoshi R."/>
            <person name="Moran D.A.P."/>
            <person name="Shinohara A."/>
            <person name="Yoshida Y."/>
            <person name="Fujiwara M."/>
            <person name="Mori M."/>
            <person name="Tomita M."/>
            <person name="Arakawa K."/>
        </authorList>
    </citation>
    <scope>NUCLEOTIDE SEQUENCE [LARGE SCALE GENOMIC DNA]</scope>
</reference>
<dbReference type="Proteomes" id="UP000499080">
    <property type="component" value="Unassembled WGS sequence"/>
</dbReference>
<dbReference type="EMBL" id="BGPR01000020">
    <property type="protein sequence ID" value="GBL79934.1"/>
    <property type="molecule type" value="Genomic_DNA"/>
</dbReference>
<dbReference type="PANTHER" id="PTHR47592:SF27">
    <property type="entry name" value="OS08G0421700 PROTEIN"/>
    <property type="match status" value="1"/>
</dbReference>
<comment type="caution">
    <text evidence="2">The sequence shown here is derived from an EMBL/GenBank/DDBJ whole genome shotgun (WGS) entry which is preliminary data.</text>
</comment>